<dbReference type="GO" id="GO:1902936">
    <property type="term" value="F:phosphatidylinositol bisphosphate binding"/>
    <property type="evidence" value="ECO:0007669"/>
    <property type="project" value="TreeGrafter"/>
</dbReference>
<dbReference type="CDD" id="cd00170">
    <property type="entry name" value="SEC14"/>
    <property type="match status" value="1"/>
</dbReference>
<dbReference type="SUPFAM" id="SSF52087">
    <property type="entry name" value="CRAL/TRIO domain"/>
    <property type="match status" value="1"/>
</dbReference>
<protein>
    <submittedName>
        <fullName evidence="3">Alpha-tocopherol transfer protein</fullName>
    </submittedName>
</protein>
<dbReference type="Gene3D" id="1.10.8.20">
    <property type="entry name" value="N-terminal domain of phosphatidylinositol transfer protein sec14p"/>
    <property type="match status" value="1"/>
</dbReference>
<dbReference type="PaxDb" id="121845-A0A3Q0IY23"/>
<dbReference type="AlphaFoldDB" id="A0A3Q0IY23"/>
<proteinExistence type="predicted"/>
<dbReference type="GeneID" id="103509087"/>
<dbReference type="PANTHER" id="PTHR10174:SF220">
    <property type="entry name" value="LD41874P"/>
    <property type="match status" value="1"/>
</dbReference>
<gene>
    <name evidence="3" type="primary">LOC103509087</name>
</gene>
<dbReference type="PRINTS" id="PR00180">
    <property type="entry name" value="CRETINALDHBP"/>
</dbReference>
<dbReference type="Gene3D" id="1.20.5.1200">
    <property type="entry name" value="Alpha-tocopherol transfer"/>
    <property type="match status" value="1"/>
</dbReference>
<feature type="domain" description="CRAL-TRIO" evidence="1">
    <location>
        <begin position="117"/>
        <end position="282"/>
    </location>
</feature>
<keyword evidence="2" id="KW-1185">Reference proteome</keyword>
<dbReference type="GO" id="GO:0016020">
    <property type="term" value="C:membrane"/>
    <property type="evidence" value="ECO:0007669"/>
    <property type="project" value="TreeGrafter"/>
</dbReference>
<dbReference type="OrthoDB" id="75724at2759"/>
<dbReference type="Proteomes" id="UP000079169">
    <property type="component" value="Unplaced"/>
</dbReference>
<dbReference type="PANTHER" id="PTHR10174">
    <property type="entry name" value="ALPHA-TOCOPHEROL TRANSFER PROTEIN-RELATED"/>
    <property type="match status" value="1"/>
</dbReference>
<name>A0A3Q0IY23_DIACI</name>
<dbReference type="PROSITE" id="PS50191">
    <property type="entry name" value="CRAL_TRIO"/>
    <property type="match status" value="1"/>
</dbReference>
<evidence type="ECO:0000313" key="3">
    <source>
        <dbReference type="RefSeq" id="XP_026679315.1"/>
    </source>
</evidence>
<dbReference type="InterPro" id="IPR001251">
    <property type="entry name" value="CRAL-TRIO_dom"/>
</dbReference>
<organism evidence="2 3">
    <name type="scientific">Diaphorina citri</name>
    <name type="common">Asian citrus psyllid</name>
    <dbReference type="NCBI Taxonomy" id="121845"/>
    <lineage>
        <taxon>Eukaryota</taxon>
        <taxon>Metazoa</taxon>
        <taxon>Ecdysozoa</taxon>
        <taxon>Arthropoda</taxon>
        <taxon>Hexapoda</taxon>
        <taxon>Insecta</taxon>
        <taxon>Pterygota</taxon>
        <taxon>Neoptera</taxon>
        <taxon>Paraneoptera</taxon>
        <taxon>Hemiptera</taxon>
        <taxon>Sternorrhyncha</taxon>
        <taxon>Psylloidea</taxon>
        <taxon>Psyllidae</taxon>
        <taxon>Diaphorininae</taxon>
        <taxon>Diaphorina</taxon>
    </lineage>
</organism>
<dbReference type="RefSeq" id="XP_026679315.1">
    <property type="nucleotide sequence ID" value="XM_026823514.1"/>
</dbReference>
<sequence>MTTIDTSDVFLSHLKVSPTLKKDNFTVQLELQDLSPELEEVARTELRELPEIVKPAIDELRALLKEDEEMTCPHQNDAWLVRFLRPTKFYPESAYKLIKNYYAFKLKHNDIYKDLKPSNEQNVFDHNVLYVLPRRDHKGRRILVLELGKNWKHKKVCLDEVFKGAVLFLEAAMMEPSSQVAGAQVIFDMDGLSLQQAWQFTPTFAKRIVDWLQDSIPLRVKGIHVVNQPTIFNMVFALFKPLLREKLRNRIFFHSTDRDSLHKYLNPECLPEHYKGTLDVSLVTGPEWLSILKQYDSEYEAIGQYGYKTKPKK</sequence>
<reference evidence="3" key="1">
    <citation type="submission" date="2025-08" db="UniProtKB">
        <authorList>
            <consortium name="RefSeq"/>
        </authorList>
    </citation>
    <scope>IDENTIFICATION</scope>
</reference>
<dbReference type="InterPro" id="IPR036865">
    <property type="entry name" value="CRAL-TRIO_dom_sf"/>
</dbReference>
<dbReference type="InterPro" id="IPR011074">
    <property type="entry name" value="CRAL/TRIO_N_dom"/>
</dbReference>
<dbReference type="InterPro" id="IPR036273">
    <property type="entry name" value="CRAL/TRIO_N_dom_sf"/>
</dbReference>
<dbReference type="STRING" id="121845.A0A3Q0IY23"/>
<dbReference type="KEGG" id="dci:103509087"/>
<accession>A0A3Q0IY23</accession>
<dbReference type="Gene3D" id="3.40.525.10">
    <property type="entry name" value="CRAL-TRIO lipid binding domain"/>
    <property type="match status" value="1"/>
</dbReference>
<dbReference type="OMA" id="CLPACYG"/>
<evidence type="ECO:0000313" key="2">
    <source>
        <dbReference type="Proteomes" id="UP000079169"/>
    </source>
</evidence>
<dbReference type="SUPFAM" id="SSF46938">
    <property type="entry name" value="CRAL/TRIO N-terminal domain"/>
    <property type="match status" value="1"/>
</dbReference>
<dbReference type="Pfam" id="PF00650">
    <property type="entry name" value="CRAL_TRIO"/>
    <property type="match status" value="1"/>
</dbReference>
<dbReference type="SMART" id="SM01100">
    <property type="entry name" value="CRAL_TRIO_N"/>
    <property type="match status" value="1"/>
</dbReference>
<dbReference type="SMART" id="SM00516">
    <property type="entry name" value="SEC14"/>
    <property type="match status" value="1"/>
</dbReference>
<evidence type="ECO:0000259" key="1">
    <source>
        <dbReference type="PROSITE" id="PS50191"/>
    </source>
</evidence>